<dbReference type="Gene3D" id="1.10.510.10">
    <property type="entry name" value="Transferase(Phosphotransferase) domain 1"/>
    <property type="match status" value="1"/>
</dbReference>
<dbReference type="OrthoDB" id="548217at2759"/>
<accession>A0A177AV30</accession>
<reference evidence="2 3" key="1">
    <citation type="submission" date="2016-04" db="EMBL/GenBank/DDBJ databases">
        <title>The genome of Intoshia linei affirms orthonectids as highly simplified spiralians.</title>
        <authorList>
            <person name="Mikhailov K.V."/>
            <person name="Slusarev G.S."/>
            <person name="Nikitin M.A."/>
            <person name="Logacheva M.D."/>
            <person name="Penin A."/>
            <person name="Aleoshin V."/>
            <person name="Panchin Y.V."/>
        </authorList>
    </citation>
    <scope>NUCLEOTIDE SEQUENCE [LARGE SCALE GENOMIC DNA]</scope>
    <source>
        <strain evidence="2">Intl2013</strain>
        <tissue evidence="2">Whole animal</tissue>
    </source>
</reference>
<dbReference type="AlphaFoldDB" id="A0A177AV30"/>
<evidence type="ECO:0000313" key="2">
    <source>
        <dbReference type="EMBL" id="OAF65271.1"/>
    </source>
</evidence>
<keyword evidence="3" id="KW-1185">Reference proteome</keyword>
<organism evidence="2 3">
    <name type="scientific">Intoshia linei</name>
    <dbReference type="NCBI Taxonomy" id="1819745"/>
    <lineage>
        <taxon>Eukaryota</taxon>
        <taxon>Metazoa</taxon>
        <taxon>Spiralia</taxon>
        <taxon>Lophotrochozoa</taxon>
        <taxon>Mesozoa</taxon>
        <taxon>Orthonectida</taxon>
        <taxon>Rhopaluridae</taxon>
        <taxon>Intoshia</taxon>
    </lineage>
</organism>
<dbReference type="Proteomes" id="UP000078046">
    <property type="component" value="Unassembled WGS sequence"/>
</dbReference>
<dbReference type="EMBL" id="LWCA01001367">
    <property type="protein sequence ID" value="OAF65271.1"/>
    <property type="molecule type" value="Genomic_DNA"/>
</dbReference>
<name>A0A177AV30_9BILA</name>
<feature type="region of interest" description="Disordered" evidence="1">
    <location>
        <begin position="98"/>
        <end position="140"/>
    </location>
</feature>
<gene>
    <name evidence="2" type="ORF">A3Q56_07017</name>
</gene>
<sequence length="140" mass="16718">MVIPEPDAINSLEDQFSFTSPEILNFIECCFLMDPSERASCVDLIEHSYFDKKFLVMFERTNDELKKRDRKERHKELREKQQSRQTIYQVLPQLTGINESSSQTPVHHNNHMNYYHNHHHTKNKKYVSQNQKKSNNLPNI</sequence>
<feature type="compositionally biased region" description="Polar residues" evidence="1">
    <location>
        <begin position="127"/>
        <end position="140"/>
    </location>
</feature>
<dbReference type="SUPFAM" id="SSF56112">
    <property type="entry name" value="Protein kinase-like (PK-like)"/>
    <property type="match status" value="1"/>
</dbReference>
<dbReference type="InterPro" id="IPR011009">
    <property type="entry name" value="Kinase-like_dom_sf"/>
</dbReference>
<feature type="compositionally biased region" description="Basic residues" evidence="1">
    <location>
        <begin position="116"/>
        <end position="125"/>
    </location>
</feature>
<evidence type="ECO:0000256" key="1">
    <source>
        <dbReference type="SAM" id="MobiDB-lite"/>
    </source>
</evidence>
<protein>
    <recommendedName>
        <fullName evidence="4">Protein kinase domain-containing protein</fullName>
    </recommendedName>
</protein>
<proteinExistence type="predicted"/>
<evidence type="ECO:0000313" key="3">
    <source>
        <dbReference type="Proteomes" id="UP000078046"/>
    </source>
</evidence>
<evidence type="ECO:0008006" key="4">
    <source>
        <dbReference type="Google" id="ProtNLM"/>
    </source>
</evidence>
<comment type="caution">
    <text evidence="2">The sequence shown here is derived from an EMBL/GenBank/DDBJ whole genome shotgun (WGS) entry which is preliminary data.</text>
</comment>